<evidence type="ECO:0000259" key="3">
    <source>
        <dbReference type="PROSITE" id="PS50033"/>
    </source>
</evidence>
<reference evidence="5 6" key="1">
    <citation type="submission" date="2021-09" db="EMBL/GenBank/DDBJ databases">
        <title>Genomic insights and catalytic innovation underlie evolution of tropane alkaloids biosynthesis.</title>
        <authorList>
            <person name="Wang Y.-J."/>
            <person name="Tian T."/>
            <person name="Huang J.-P."/>
            <person name="Huang S.-X."/>
        </authorList>
    </citation>
    <scope>NUCLEOTIDE SEQUENCE [LARGE SCALE GENOMIC DNA]</scope>
    <source>
        <strain evidence="5">KIB-2018</strain>
        <tissue evidence="5">Leaf</tissue>
    </source>
</reference>
<feature type="domain" description="UBX" evidence="3">
    <location>
        <begin position="224"/>
        <end position="301"/>
    </location>
</feature>
<evidence type="ECO:0000256" key="2">
    <source>
        <dbReference type="SAM" id="MobiDB-lite"/>
    </source>
</evidence>
<proteinExistence type="predicted"/>
<dbReference type="FunFam" id="3.10.20.90:FF:000179">
    <property type="entry name" value="Plant UBX domain-containing protein 4"/>
    <property type="match status" value="1"/>
</dbReference>
<feature type="domain" description="SEP" evidence="4">
    <location>
        <begin position="110"/>
        <end position="174"/>
    </location>
</feature>
<name>A0AAV8T349_9ROSI</name>
<dbReference type="GO" id="GO:0043130">
    <property type="term" value="F:ubiquitin binding"/>
    <property type="evidence" value="ECO:0007669"/>
    <property type="project" value="TreeGrafter"/>
</dbReference>
<dbReference type="PROSITE" id="PS50033">
    <property type="entry name" value="UBX"/>
    <property type="match status" value="1"/>
</dbReference>
<protein>
    <submittedName>
        <fullName evidence="5">Uncharacterized protein</fullName>
    </submittedName>
</protein>
<feature type="region of interest" description="Disordered" evidence="2">
    <location>
        <begin position="1"/>
        <end position="64"/>
    </location>
</feature>
<accession>A0AAV8T349</accession>
<dbReference type="AlphaFoldDB" id="A0AAV8T349"/>
<dbReference type="Proteomes" id="UP001159364">
    <property type="component" value="Linkage Group LG06"/>
</dbReference>
<evidence type="ECO:0000256" key="1">
    <source>
        <dbReference type="ARBA" id="ARBA00022786"/>
    </source>
</evidence>
<dbReference type="GO" id="GO:0005829">
    <property type="term" value="C:cytosol"/>
    <property type="evidence" value="ECO:0007669"/>
    <property type="project" value="TreeGrafter"/>
</dbReference>
<dbReference type="GO" id="GO:0007030">
    <property type="term" value="P:Golgi organization"/>
    <property type="evidence" value="ECO:0007669"/>
    <property type="project" value="TreeGrafter"/>
</dbReference>
<gene>
    <name evidence="5" type="ORF">K2173_001241</name>
</gene>
<dbReference type="PROSITE" id="PS51399">
    <property type="entry name" value="SEP"/>
    <property type="match status" value="1"/>
</dbReference>
<sequence>MSSRDKKPAKPSTNRPGGIHTLSDLNRRIGPDSDSDDEAPPQYYTGGEKSGMLVQDPTKGNDVDDIFNQARQLGAVEGPLEHLGPSSSFSGTARLLTGESVPSPPQQPQTSVHNIVFWTNGFTVNDGPLRRLDDPENASFLESIRRSECPKELDPADKRSLVHVKLIRRDEECPEPEKQQLAPFQGIGRTLGSSSTPAATEPSGGCTAVNNSAPTFSTDPVVDETLPSTSVQLRLVDGTRMIARLNYQHTINDIRAYIDLSRPEGARNYQLQVMGFPPKLLTDSAQTIEEAGLANSVIIQKF</sequence>
<dbReference type="PANTHER" id="PTHR23333">
    <property type="entry name" value="UBX DOMAIN CONTAINING PROTEIN"/>
    <property type="match status" value="1"/>
</dbReference>
<comment type="caution">
    <text evidence="5">The sequence shown here is derived from an EMBL/GenBank/DDBJ whole genome shotgun (WGS) entry which is preliminary data.</text>
</comment>
<dbReference type="SUPFAM" id="SSF54236">
    <property type="entry name" value="Ubiquitin-like"/>
    <property type="match status" value="1"/>
</dbReference>
<evidence type="ECO:0000313" key="6">
    <source>
        <dbReference type="Proteomes" id="UP001159364"/>
    </source>
</evidence>
<dbReference type="InterPro" id="IPR029071">
    <property type="entry name" value="Ubiquitin-like_domsf"/>
</dbReference>
<dbReference type="GO" id="GO:0005634">
    <property type="term" value="C:nucleus"/>
    <property type="evidence" value="ECO:0007669"/>
    <property type="project" value="TreeGrafter"/>
</dbReference>
<dbReference type="GO" id="GO:0031468">
    <property type="term" value="P:nuclear membrane reassembly"/>
    <property type="evidence" value="ECO:0007669"/>
    <property type="project" value="TreeGrafter"/>
</dbReference>
<dbReference type="FunFam" id="3.30.420.210:FF:000005">
    <property type="entry name" value="Plant UBX domain-containing protein 4"/>
    <property type="match status" value="1"/>
</dbReference>
<dbReference type="InterPro" id="IPR001012">
    <property type="entry name" value="UBX_dom"/>
</dbReference>
<dbReference type="GO" id="GO:0043161">
    <property type="term" value="P:proteasome-mediated ubiquitin-dependent protein catabolic process"/>
    <property type="evidence" value="ECO:0007669"/>
    <property type="project" value="TreeGrafter"/>
</dbReference>
<dbReference type="PANTHER" id="PTHR23333:SF20">
    <property type="entry name" value="NSFL1 COFACTOR P47"/>
    <property type="match status" value="1"/>
</dbReference>
<dbReference type="GO" id="GO:0051117">
    <property type="term" value="F:ATPase binding"/>
    <property type="evidence" value="ECO:0007669"/>
    <property type="project" value="UniProtKB-ARBA"/>
</dbReference>
<dbReference type="InterPro" id="IPR036241">
    <property type="entry name" value="NSFL1C_SEP_dom_sf"/>
</dbReference>
<dbReference type="GO" id="GO:0061025">
    <property type="term" value="P:membrane fusion"/>
    <property type="evidence" value="ECO:0007669"/>
    <property type="project" value="TreeGrafter"/>
</dbReference>
<dbReference type="GO" id="GO:0000045">
    <property type="term" value="P:autophagosome assembly"/>
    <property type="evidence" value="ECO:0007669"/>
    <property type="project" value="TreeGrafter"/>
</dbReference>
<evidence type="ECO:0000259" key="4">
    <source>
        <dbReference type="PROSITE" id="PS51399"/>
    </source>
</evidence>
<dbReference type="Pfam" id="PF00789">
    <property type="entry name" value="UBX"/>
    <property type="match status" value="1"/>
</dbReference>
<dbReference type="Gene3D" id="3.10.20.90">
    <property type="entry name" value="Phosphatidylinositol 3-kinase Catalytic Subunit, Chain A, domain 1"/>
    <property type="match status" value="1"/>
</dbReference>
<dbReference type="EMBL" id="JAIWQS010000006">
    <property type="protein sequence ID" value="KAJ8761185.1"/>
    <property type="molecule type" value="Genomic_DNA"/>
</dbReference>
<evidence type="ECO:0000313" key="5">
    <source>
        <dbReference type="EMBL" id="KAJ8761185.1"/>
    </source>
</evidence>
<organism evidence="5 6">
    <name type="scientific">Erythroxylum novogranatense</name>
    <dbReference type="NCBI Taxonomy" id="1862640"/>
    <lineage>
        <taxon>Eukaryota</taxon>
        <taxon>Viridiplantae</taxon>
        <taxon>Streptophyta</taxon>
        <taxon>Embryophyta</taxon>
        <taxon>Tracheophyta</taxon>
        <taxon>Spermatophyta</taxon>
        <taxon>Magnoliopsida</taxon>
        <taxon>eudicotyledons</taxon>
        <taxon>Gunneridae</taxon>
        <taxon>Pentapetalae</taxon>
        <taxon>rosids</taxon>
        <taxon>fabids</taxon>
        <taxon>Malpighiales</taxon>
        <taxon>Erythroxylaceae</taxon>
        <taxon>Erythroxylum</taxon>
    </lineage>
</organism>
<dbReference type="Pfam" id="PF08059">
    <property type="entry name" value="SEP"/>
    <property type="match status" value="1"/>
</dbReference>
<dbReference type="CDD" id="cd01770">
    <property type="entry name" value="UBX_UBXN2"/>
    <property type="match status" value="1"/>
</dbReference>
<dbReference type="SMART" id="SM00553">
    <property type="entry name" value="SEP"/>
    <property type="match status" value="1"/>
</dbReference>
<dbReference type="Gene3D" id="3.30.420.210">
    <property type="entry name" value="SEP domain"/>
    <property type="match status" value="1"/>
</dbReference>
<keyword evidence="1" id="KW-0833">Ubl conjugation pathway</keyword>
<dbReference type="InterPro" id="IPR012989">
    <property type="entry name" value="SEP_domain"/>
</dbReference>
<dbReference type="SUPFAM" id="SSF102848">
    <property type="entry name" value="NSFL1 (p97 ATPase) cofactor p47, SEP domain"/>
    <property type="match status" value="1"/>
</dbReference>
<keyword evidence="6" id="KW-1185">Reference proteome</keyword>